<accession>A0ACC1BA82</accession>
<sequence>MLGVGVKAVMVSPLFFFHLFSSFTGKNRSPPPLKVSIICRIFLLGMLSCSVQTCLFTGIAYSSPTLASAIIDLTPAFTFILAIISRSYNMILWHAFRMEKLDLRVKSSLGKSIGTMVLIAGALIVTLYNGPAIILSSSSLSNLNNEFLSLQKNWVIGGLLLAAGSFLVSLLYIVQTSIVKEYPEELMVTFIGCVFATFQTAILALILERNPNSWTLRADMELIAILYSAVFGVALGNLVHTWACHKKGTVYVSMFKPVGIVIAAVMGVTLLGDTLYLGSIIGASIIAFGFYSVLWGQAQEEKMVDDKGINCSKSSSPNAPLLENRSMEI</sequence>
<comment type="caution">
    <text evidence="1">The sequence shown here is derived from an EMBL/GenBank/DDBJ whole genome shotgun (WGS) entry which is preliminary data.</text>
</comment>
<name>A0ACC1BA82_9ROSI</name>
<organism evidence="1 2">
    <name type="scientific">Pistacia atlantica</name>
    <dbReference type="NCBI Taxonomy" id="434234"/>
    <lineage>
        <taxon>Eukaryota</taxon>
        <taxon>Viridiplantae</taxon>
        <taxon>Streptophyta</taxon>
        <taxon>Embryophyta</taxon>
        <taxon>Tracheophyta</taxon>
        <taxon>Spermatophyta</taxon>
        <taxon>Magnoliopsida</taxon>
        <taxon>eudicotyledons</taxon>
        <taxon>Gunneridae</taxon>
        <taxon>Pentapetalae</taxon>
        <taxon>rosids</taxon>
        <taxon>malvids</taxon>
        <taxon>Sapindales</taxon>
        <taxon>Anacardiaceae</taxon>
        <taxon>Pistacia</taxon>
    </lineage>
</organism>
<gene>
    <name evidence="1" type="ORF">Patl1_16200</name>
</gene>
<keyword evidence="2" id="KW-1185">Reference proteome</keyword>
<reference evidence="2" key="1">
    <citation type="journal article" date="2023" name="G3 (Bethesda)">
        <title>Genome assembly and association tests identify interacting loci associated with vigor, precocity, and sex in interspecific pistachio rootstocks.</title>
        <authorList>
            <person name="Palmer W."/>
            <person name="Jacygrad E."/>
            <person name="Sagayaradj S."/>
            <person name="Cavanaugh K."/>
            <person name="Han R."/>
            <person name="Bertier L."/>
            <person name="Beede B."/>
            <person name="Kafkas S."/>
            <person name="Golino D."/>
            <person name="Preece J."/>
            <person name="Michelmore R."/>
        </authorList>
    </citation>
    <scope>NUCLEOTIDE SEQUENCE [LARGE SCALE GENOMIC DNA]</scope>
</reference>
<proteinExistence type="predicted"/>
<evidence type="ECO:0000313" key="1">
    <source>
        <dbReference type="EMBL" id="KAJ0095864.1"/>
    </source>
</evidence>
<dbReference type="Proteomes" id="UP001164250">
    <property type="component" value="Chromosome 6"/>
</dbReference>
<evidence type="ECO:0000313" key="2">
    <source>
        <dbReference type="Proteomes" id="UP001164250"/>
    </source>
</evidence>
<protein>
    <submittedName>
        <fullName evidence="1">Uncharacterized protein</fullName>
    </submittedName>
</protein>
<dbReference type="EMBL" id="CM047902">
    <property type="protein sequence ID" value="KAJ0095864.1"/>
    <property type="molecule type" value="Genomic_DNA"/>
</dbReference>